<dbReference type="InterPro" id="IPR001466">
    <property type="entry name" value="Beta-lactam-related"/>
</dbReference>
<dbReference type="Proteomes" id="UP000295431">
    <property type="component" value="Unassembled WGS sequence"/>
</dbReference>
<dbReference type="InterPro" id="IPR012338">
    <property type="entry name" value="Beta-lactam/transpept-like"/>
</dbReference>
<dbReference type="RefSeq" id="WP_131939851.1">
    <property type="nucleotide sequence ID" value="NZ_BAAAMX010000004.1"/>
</dbReference>
<dbReference type="PANTHER" id="PTHR43319:SF3">
    <property type="entry name" value="BETA-LACTAMASE-RELATED DOMAIN-CONTAINING PROTEIN"/>
    <property type="match status" value="1"/>
</dbReference>
<comment type="caution">
    <text evidence="2">The sequence shown here is derived from an EMBL/GenBank/DDBJ whole genome shotgun (WGS) entry which is preliminary data.</text>
</comment>
<evidence type="ECO:0000313" key="3">
    <source>
        <dbReference type="Proteomes" id="UP000295431"/>
    </source>
</evidence>
<sequence length="398" mass="43151">MDVQSRAQELADELVASGAEVGLQIAAYLHGELIVDVHAGRADASTGRPVDDRTLFHAPEMGLVATVVHVLAQRGLIEYGVPVAAYWPEFGAHGKTDITVAHVLTHSAGVPQVPDGLVPEDFADWDALCARVADLRPLWRTGTAAGAHVLTFGIILGEVVRRVSGRPITDVLRDEVAVPLGVADDLFFGVPAWHLSRLARMEGHDSTDPVLHFPEGSLFHRVVPPAWREGAVLANRTEYEAMSMPCSGRGTAQALARVYAALIGEVDGVRLIPPELTSRLSSIMTVRQDRVMGGPIPRGLGFGVASVETASYTAFGDMNNCGVAFADPSRGLSVAVLFNLLALRLPAPGYEIADEIRAVLGLEPRLIQAIRRRQADRAIRRFRRRAVRRRRRDWTSAD</sequence>
<protein>
    <submittedName>
        <fullName evidence="2">Class A beta-lactamase-related serine hydrolase</fullName>
    </submittedName>
</protein>
<dbReference type="Pfam" id="PF00144">
    <property type="entry name" value="Beta-lactamase"/>
    <property type="match status" value="1"/>
</dbReference>
<dbReference type="PANTHER" id="PTHR43319">
    <property type="entry name" value="BETA-LACTAMASE-RELATED"/>
    <property type="match status" value="1"/>
</dbReference>
<dbReference type="OrthoDB" id="9809635at2"/>
<accession>A0A4R4NZA9</accession>
<reference evidence="2 3" key="1">
    <citation type="submission" date="2019-03" db="EMBL/GenBank/DDBJ databases">
        <title>Draft genome sequences of novel Actinobacteria.</title>
        <authorList>
            <person name="Sahin N."/>
            <person name="Ay H."/>
            <person name="Saygin H."/>
        </authorList>
    </citation>
    <scope>NUCLEOTIDE SEQUENCE [LARGE SCALE GENOMIC DNA]</scope>
    <source>
        <strain evidence="2 3">DSM 45347</strain>
    </source>
</reference>
<keyword evidence="2" id="KW-0378">Hydrolase</keyword>
<dbReference type="InterPro" id="IPR052907">
    <property type="entry name" value="Beta-lactamase/esterase"/>
</dbReference>
<evidence type="ECO:0000259" key="1">
    <source>
        <dbReference type="Pfam" id="PF00144"/>
    </source>
</evidence>
<dbReference type="Gene3D" id="3.40.710.10">
    <property type="entry name" value="DD-peptidase/beta-lactamase superfamily"/>
    <property type="match status" value="1"/>
</dbReference>
<dbReference type="GO" id="GO:0016787">
    <property type="term" value="F:hydrolase activity"/>
    <property type="evidence" value="ECO:0007669"/>
    <property type="project" value="UniProtKB-KW"/>
</dbReference>
<keyword evidence="3" id="KW-1185">Reference proteome</keyword>
<feature type="domain" description="Beta-lactamase-related" evidence="1">
    <location>
        <begin position="9"/>
        <end position="341"/>
    </location>
</feature>
<gene>
    <name evidence="2" type="ORF">E1284_15845</name>
</gene>
<organism evidence="2 3">
    <name type="scientific">Actinomadura bangladeshensis</name>
    <dbReference type="NCBI Taxonomy" id="453573"/>
    <lineage>
        <taxon>Bacteria</taxon>
        <taxon>Bacillati</taxon>
        <taxon>Actinomycetota</taxon>
        <taxon>Actinomycetes</taxon>
        <taxon>Streptosporangiales</taxon>
        <taxon>Thermomonosporaceae</taxon>
        <taxon>Actinomadura</taxon>
    </lineage>
</organism>
<proteinExistence type="predicted"/>
<evidence type="ECO:0000313" key="2">
    <source>
        <dbReference type="EMBL" id="TDC15268.1"/>
    </source>
</evidence>
<dbReference type="EMBL" id="SMJW01000069">
    <property type="protein sequence ID" value="TDC15268.1"/>
    <property type="molecule type" value="Genomic_DNA"/>
</dbReference>
<dbReference type="SUPFAM" id="SSF56601">
    <property type="entry name" value="beta-lactamase/transpeptidase-like"/>
    <property type="match status" value="1"/>
</dbReference>
<dbReference type="AlphaFoldDB" id="A0A4R4NZA9"/>
<name>A0A4R4NZA9_9ACTN</name>